<feature type="region of interest" description="Disordered" evidence="1">
    <location>
        <begin position="174"/>
        <end position="227"/>
    </location>
</feature>
<accession>A0A2V0PEN2</accession>
<dbReference type="EMBL" id="BDRX01000121">
    <property type="protein sequence ID" value="GBF98321.1"/>
    <property type="molecule type" value="Genomic_DNA"/>
</dbReference>
<feature type="region of interest" description="Disordered" evidence="1">
    <location>
        <begin position="254"/>
        <end position="279"/>
    </location>
</feature>
<feature type="compositionally biased region" description="Pro residues" evidence="1">
    <location>
        <begin position="260"/>
        <end position="279"/>
    </location>
</feature>
<comment type="caution">
    <text evidence="2">The sequence shown here is derived from an EMBL/GenBank/DDBJ whole genome shotgun (WGS) entry which is preliminary data.</text>
</comment>
<gene>
    <name evidence="2" type="ORF">Rsub_10984</name>
</gene>
<proteinExistence type="predicted"/>
<evidence type="ECO:0000256" key="1">
    <source>
        <dbReference type="SAM" id="MobiDB-lite"/>
    </source>
</evidence>
<name>A0A2V0PEN2_9CHLO</name>
<organism evidence="2 3">
    <name type="scientific">Raphidocelis subcapitata</name>
    <dbReference type="NCBI Taxonomy" id="307507"/>
    <lineage>
        <taxon>Eukaryota</taxon>
        <taxon>Viridiplantae</taxon>
        <taxon>Chlorophyta</taxon>
        <taxon>core chlorophytes</taxon>
        <taxon>Chlorophyceae</taxon>
        <taxon>CS clade</taxon>
        <taxon>Sphaeropleales</taxon>
        <taxon>Selenastraceae</taxon>
        <taxon>Raphidocelis</taxon>
    </lineage>
</organism>
<protein>
    <submittedName>
        <fullName evidence="2">Uncharacterized protein</fullName>
    </submittedName>
</protein>
<dbReference type="OrthoDB" id="556382at2759"/>
<reference evidence="2 3" key="1">
    <citation type="journal article" date="2018" name="Sci. Rep.">
        <title>Raphidocelis subcapitata (=Pseudokirchneriella subcapitata) provides an insight into genome evolution and environmental adaptations in the Sphaeropleales.</title>
        <authorList>
            <person name="Suzuki S."/>
            <person name="Yamaguchi H."/>
            <person name="Nakajima N."/>
            <person name="Kawachi M."/>
        </authorList>
    </citation>
    <scope>NUCLEOTIDE SEQUENCE [LARGE SCALE GENOMIC DNA]</scope>
    <source>
        <strain evidence="2 3">NIES-35</strain>
    </source>
</reference>
<evidence type="ECO:0000313" key="3">
    <source>
        <dbReference type="Proteomes" id="UP000247498"/>
    </source>
</evidence>
<dbReference type="Proteomes" id="UP000247498">
    <property type="component" value="Unassembled WGS sequence"/>
</dbReference>
<sequence length="348" mass="35194">MEATTATLKAGCSSLVHAGEVRSRPGSALGAAALPGGPSLAPGRPSLRRQSTLAKGFRHMRPPAALPLFDMSVAVLDSLNLMRASMEEEVVLTSTLAVPAHHALACRIEAYGTPFGAPPLQAVIQGELSEVDKQFAACLAAPPDFDAAGAFGPEVSLQRMASLSALQRSPSLAAARAEEEAATPTAARGGAAAGRHGGALLRSPSVQPDSEKKTKKALPAAGGMRRDSAGEGLIQSVSEYEAAAAASAAAAGAAAAQLPRTPPRQALPPPPPPSPSPLPPLAGQLFAACDDAVAALVGCGYLLLRAARFDARAPEALSRMTMGLRRVSLARRSSAASELAAAAALAGY</sequence>
<dbReference type="AlphaFoldDB" id="A0A2V0PEN2"/>
<evidence type="ECO:0000313" key="2">
    <source>
        <dbReference type="EMBL" id="GBF98321.1"/>
    </source>
</evidence>
<keyword evidence="3" id="KW-1185">Reference proteome</keyword>
<dbReference type="InParanoid" id="A0A2V0PEN2"/>